<dbReference type="GO" id="GO:0003677">
    <property type="term" value="F:DNA binding"/>
    <property type="evidence" value="ECO:0007669"/>
    <property type="project" value="UniProtKB-KW"/>
</dbReference>
<dbReference type="Proteomes" id="UP000054477">
    <property type="component" value="Unassembled WGS sequence"/>
</dbReference>
<dbReference type="AlphaFoldDB" id="A0A0C9WIP2"/>
<feature type="domain" description="HTH CENPB-type" evidence="2">
    <location>
        <begin position="69"/>
        <end position="143"/>
    </location>
</feature>
<reference evidence="4" key="2">
    <citation type="submission" date="2015-01" db="EMBL/GenBank/DDBJ databases">
        <title>Evolutionary Origins and Diversification of the Mycorrhizal Mutualists.</title>
        <authorList>
            <consortium name="DOE Joint Genome Institute"/>
            <consortium name="Mycorrhizal Genomics Consortium"/>
            <person name="Kohler A."/>
            <person name="Kuo A."/>
            <person name="Nagy L.G."/>
            <person name="Floudas D."/>
            <person name="Copeland A."/>
            <person name="Barry K.W."/>
            <person name="Cichocki N."/>
            <person name="Veneault-Fourrey C."/>
            <person name="LaButti K."/>
            <person name="Lindquist E.A."/>
            <person name="Lipzen A."/>
            <person name="Lundell T."/>
            <person name="Morin E."/>
            <person name="Murat C."/>
            <person name="Riley R."/>
            <person name="Ohm R."/>
            <person name="Sun H."/>
            <person name="Tunlid A."/>
            <person name="Henrissat B."/>
            <person name="Grigoriev I.V."/>
            <person name="Hibbett D.S."/>
            <person name="Martin F."/>
        </authorList>
    </citation>
    <scope>NUCLEOTIDE SEQUENCE [LARGE SCALE GENOMIC DNA]</scope>
    <source>
        <strain evidence="4">LaAM-08-1</strain>
    </source>
</reference>
<keyword evidence="1" id="KW-0238">DNA-binding</keyword>
<organism evidence="3 4">
    <name type="scientific">Laccaria amethystina LaAM-08-1</name>
    <dbReference type="NCBI Taxonomy" id="1095629"/>
    <lineage>
        <taxon>Eukaryota</taxon>
        <taxon>Fungi</taxon>
        <taxon>Dikarya</taxon>
        <taxon>Basidiomycota</taxon>
        <taxon>Agaricomycotina</taxon>
        <taxon>Agaricomycetes</taxon>
        <taxon>Agaricomycetidae</taxon>
        <taxon>Agaricales</taxon>
        <taxon>Agaricineae</taxon>
        <taxon>Hydnangiaceae</taxon>
        <taxon>Laccaria</taxon>
    </lineage>
</organism>
<dbReference type="PROSITE" id="PS51253">
    <property type="entry name" value="HTH_CENPB"/>
    <property type="match status" value="1"/>
</dbReference>
<dbReference type="OrthoDB" id="2668963at2759"/>
<proteinExistence type="predicted"/>
<accession>A0A0C9WIP2</accession>
<name>A0A0C9WIP2_9AGAR</name>
<reference evidence="3 4" key="1">
    <citation type="submission" date="2014-04" db="EMBL/GenBank/DDBJ databases">
        <authorList>
            <consortium name="DOE Joint Genome Institute"/>
            <person name="Kuo A."/>
            <person name="Kohler A."/>
            <person name="Nagy L.G."/>
            <person name="Floudas D."/>
            <person name="Copeland A."/>
            <person name="Barry K.W."/>
            <person name="Cichocki N."/>
            <person name="Veneault-Fourrey C."/>
            <person name="LaButti K."/>
            <person name="Lindquist E.A."/>
            <person name="Lipzen A."/>
            <person name="Lundell T."/>
            <person name="Morin E."/>
            <person name="Murat C."/>
            <person name="Sun H."/>
            <person name="Tunlid A."/>
            <person name="Henrissat B."/>
            <person name="Grigoriev I.V."/>
            <person name="Hibbett D.S."/>
            <person name="Martin F."/>
            <person name="Nordberg H.P."/>
            <person name="Cantor M.N."/>
            <person name="Hua S.X."/>
        </authorList>
    </citation>
    <scope>NUCLEOTIDE SEQUENCE [LARGE SCALE GENOMIC DNA]</scope>
    <source>
        <strain evidence="3 4">LaAM-08-1</strain>
    </source>
</reference>
<evidence type="ECO:0000313" key="3">
    <source>
        <dbReference type="EMBL" id="KIJ93289.1"/>
    </source>
</evidence>
<dbReference type="HOGENOM" id="CLU_076148_1_0_1"/>
<evidence type="ECO:0000259" key="2">
    <source>
        <dbReference type="PROSITE" id="PS51253"/>
    </source>
</evidence>
<dbReference type="EMBL" id="KN838852">
    <property type="protein sequence ID" value="KIJ93289.1"/>
    <property type="molecule type" value="Genomic_DNA"/>
</dbReference>
<dbReference type="InterPro" id="IPR006600">
    <property type="entry name" value="HTH_CenpB_DNA-bd_dom"/>
</dbReference>
<sequence>MRQQHDDLMSRALQAYLTELKNPNHRARRGLHKICRDFENLYFNETGVKISLSHATLARLSDGGHTCLEAQEHRQWLTNIEEDVVVDFLLEMGQLGWPENHRRIREHVNLIANARLGQKFPNEGVGKNWTARFMQRHSDRIKMVDSRPVERLCAQAANPNANGCYWDLLRDMI</sequence>
<keyword evidence="4" id="KW-1185">Reference proteome</keyword>
<gene>
    <name evidence="3" type="ORF">K443DRAFT_112234</name>
</gene>
<dbReference type="STRING" id="1095629.A0A0C9WIP2"/>
<feature type="non-terminal residue" evidence="3">
    <location>
        <position position="173"/>
    </location>
</feature>
<dbReference type="Pfam" id="PF03221">
    <property type="entry name" value="HTH_Tnp_Tc5"/>
    <property type="match status" value="1"/>
</dbReference>
<evidence type="ECO:0000313" key="4">
    <source>
        <dbReference type="Proteomes" id="UP000054477"/>
    </source>
</evidence>
<evidence type="ECO:0000256" key="1">
    <source>
        <dbReference type="ARBA" id="ARBA00023125"/>
    </source>
</evidence>
<protein>
    <recommendedName>
        <fullName evidence="2">HTH CENPB-type domain-containing protein</fullName>
    </recommendedName>
</protein>